<keyword evidence="2" id="KW-0723">Serine/threonine-protein kinase</keyword>
<dbReference type="GO" id="GO:0005524">
    <property type="term" value="F:ATP binding"/>
    <property type="evidence" value="ECO:0007669"/>
    <property type="project" value="UniProtKB-UniRule"/>
</dbReference>
<dbReference type="FunFam" id="1.10.510.10:FF:000252">
    <property type="entry name" value="Receptor-like protein kinase FERONIA"/>
    <property type="match status" value="1"/>
</dbReference>
<evidence type="ECO:0000256" key="10">
    <source>
        <dbReference type="ARBA" id="ARBA00023136"/>
    </source>
</evidence>
<dbReference type="Gene3D" id="3.30.200.20">
    <property type="entry name" value="Phosphorylase Kinase, domain 1"/>
    <property type="match status" value="1"/>
</dbReference>
<keyword evidence="10 14" id="KW-0472">Membrane</keyword>
<keyword evidence="7" id="KW-0418">Kinase</keyword>
<feature type="domain" description="Protein kinase" evidence="15">
    <location>
        <begin position="702"/>
        <end position="975"/>
    </location>
</feature>
<keyword evidence="8 12" id="KW-0067">ATP-binding</keyword>
<dbReference type="GO" id="GO:0004714">
    <property type="term" value="F:transmembrane receptor protein tyrosine kinase activity"/>
    <property type="evidence" value="ECO:0007669"/>
    <property type="project" value="InterPro"/>
</dbReference>
<dbReference type="FunFam" id="3.30.200.20:FF:000039">
    <property type="entry name" value="receptor-like protein kinase FERONIA"/>
    <property type="match status" value="1"/>
</dbReference>
<dbReference type="SMART" id="SM00220">
    <property type="entry name" value="S_TKc"/>
    <property type="match status" value="1"/>
</dbReference>
<dbReference type="Pfam" id="PF07714">
    <property type="entry name" value="PK_Tyr_Ser-Thr"/>
    <property type="match status" value="1"/>
</dbReference>
<evidence type="ECO:0000256" key="8">
    <source>
        <dbReference type="ARBA" id="ARBA00022840"/>
    </source>
</evidence>
<name>A0A6N2M1G5_SALVM</name>
<dbReference type="FunFam" id="2.60.120.430:FF:000007">
    <property type="entry name" value="FERONIA receptor-like kinase"/>
    <property type="match status" value="1"/>
</dbReference>
<dbReference type="SUPFAM" id="SSF56112">
    <property type="entry name" value="Protein kinase-like (PK-like)"/>
    <property type="match status" value="1"/>
</dbReference>
<dbReference type="PANTHER" id="PTHR34590">
    <property type="entry name" value="OS03G0124300 PROTEIN-RELATED"/>
    <property type="match status" value="1"/>
</dbReference>
<dbReference type="InterPro" id="IPR008271">
    <property type="entry name" value="Ser/Thr_kinase_AS"/>
</dbReference>
<dbReference type="PANTHER" id="PTHR34590:SF15">
    <property type="entry name" value="PROTEIN KINASE DOMAIN-CONTAINING PROTEIN"/>
    <property type="match status" value="1"/>
</dbReference>
<evidence type="ECO:0000256" key="1">
    <source>
        <dbReference type="ARBA" id="ARBA00004479"/>
    </source>
</evidence>
<keyword evidence="5" id="KW-0732">Signal</keyword>
<evidence type="ECO:0000256" key="11">
    <source>
        <dbReference type="ARBA" id="ARBA00023180"/>
    </source>
</evidence>
<evidence type="ECO:0000256" key="3">
    <source>
        <dbReference type="ARBA" id="ARBA00022679"/>
    </source>
</evidence>
<accession>A0A6N2M1G5</accession>
<proteinExistence type="predicted"/>
<evidence type="ECO:0000256" key="9">
    <source>
        <dbReference type="ARBA" id="ARBA00022989"/>
    </source>
</evidence>
<dbReference type="Pfam" id="PF12819">
    <property type="entry name" value="Malectin_like"/>
    <property type="match status" value="2"/>
</dbReference>
<comment type="subcellular location">
    <subcellularLocation>
        <location evidence="1">Membrane</location>
        <topology evidence="1">Single-pass type I membrane protein</topology>
    </subcellularLocation>
</comment>
<evidence type="ECO:0000256" key="12">
    <source>
        <dbReference type="PROSITE-ProRule" id="PRU10141"/>
    </source>
</evidence>
<dbReference type="InterPro" id="IPR017441">
    <property type="entry name" value="Protein_kinase_ATP_BS"/>
</dbReference>
<organism evidence="16">
    <name type="scientific">Salix viminalis</name>
    <name type="common">Common osier</name>
    <name type="synonym">Basket willow</name>
    <dbReference type="NCBI Taxonomy" id="40686"/>
    <lineage>
        <taxon>Eukaryota</taxon>
        <taxon>Viridiplantae</taxon>
        <taxon>Streptophyta</taxon>
        <taxon>Embryophyta</taxon>
        <taxon>Tracheophyta</taxon>
        <taxon>Spermatophyta</taxon>
        <taxon>Magnoliopsida</taxon>
        <taxon>eudicotyledons</taxon>
        <taxon>Gunneridae</taxon>
        <taxon>Pentapetalae</taxon>
        <taxon>rosids</taxon>
        <taxon>fabids</taxon>
        <taxon>Malpighiales</taxon>
        <taxon>Salicaceae</taxon>
        <taxon>Saliceae</taxon>
        <taxon>Salix</taxon>
    </lineage>
</organism>
<dbReference type="CDD" id="cd14066">
    <property type="entry name" value="STKc_IRAK"/>
    <property type="match status" value="1"/>
</dbReference>
<dbReference type="EMBL" id="CAADRP010001643">
    <property type="protein sequence ID" value="VFU46524.1"/>
    <property type="molecule type" value="Genomic_DNA"/>
</dbReference>
<dbReference type="GO" id="GO:0010038">
    <property type="term" value="P:response to metal ion"/>
    <property type="evidence" value="ECO:0007669"/>
    <property type="project" value="UniProtKB-ARBA"/>
</dbReference>
<evidence type="ECO:0000256" key="2">
    <source>
        <dbReference type="ARBA" id="ARBA00022527"/>
    </source>
</evidence>
<dbReference type="InterPro" id="IPR045272">
    <property type="entry name" value="ANXUR1/2-like"/>
</dbReference>
<dbReference type="PROSITE" id="PS00108">
    <property type="entry name" value="PROTEIN_KINASE_ST"/>
    <property type="match status" value="1"/>
</dbReference>
<dbReference type="FunFam" id="2.60.120.430:FF:000003">
    <property type="entry name" value="FERONIA receptor-like kinase"/>
    <property type="match status" value="1"/>
</dbReference>
<dbReference type="GO" id="GO:0004674">
    <property type="term" value="F:protein serine/threonine kinase activity"/>
    <property type="evidence" value="ECO:0007669"/>
    <property type="project" value="UniProtKB-KW"/>
</dbReference>
<dbReference type="InterPro" id="IPR000719">
    <property type="entry name" value="Prot_kinase_dom"/>
</dbReference>
<keyword evidence="9 14" id="KW-1133">Transmembrane helix</keyword>
<keyword evidence="4 14" id="KW-0812">Transmembrane</keyword>
<evidence type="ECO:0000256" key="7">
    <source>
        <dbReference type="ARBA" id="ARBA00022777"/>
    </source>
</evidence>
<evidence type="ECO:0000256" key="5">
    <source>
        <dbReference type="ARBA" id="ARBA00022729"/>
    </source>
</evidence>
<feature type="transmembrane region" description="Helical" evidence="14">
    <location>
        <begin position="624"/>
        <end position="645"/>
    </location>
</feature>
<feature type="compositionally biased region" description="Basic and acidic residues" evidence="13">
    <location>
        <begin position="984"/>
        <end position="996"/>
    </location>
</feature>
<dbReference type="InterPro" id="IPR001245">
    <property type="entry name" value="Ser-Thr/Tyr_kinase_cat_dom"/>
</dbReference>
<keyword evidence="11" id="KW-0325">Glycoprotein</keyword>
<sequence>MWVGQTSNRAATVACFVGCSNMGSNDTVNAEEYNMTWEFPVHSTFTYLVRLHFCQSLPMIFRKGDLVFEIYITNQTAERYTDIIDWAGGYGVSIYKDYAVMMDARGNKEVQNLSIALHPILSKNAFDAMLNGVEIFKLSRSDNLSGTNPGAYQDCPTSTTPPCATSSKPKLYKYLSPLNSSISTPFYLTFFLLHLTILVTGDSPQPYLPLDNIALDCGSSSESFVNNRNWTADISSKVALLDQDSSIQSNASQASTNPVPYDTARVSRSKFTYTFPVTTTGPKFVRLHFYPASYPEFNRSKASFSVTTGRYTFLSNFSGVHYTEPHGDARGYAREFILNVEDERKNLSITFTPSPHVADAYAFINGIEIVSMPTNLYYTEGGMNDFDKGFDSVPLQNETALEMMYRVTVGGGEITPPTDTTGMFRRWLDDTNYLTDARPGAYQYNYTIQLQYNNDTRYAAPDVLYQTARTMGPNATVNAEEYNMTWEFPVHSTFTYLVRLHFCQFIPILSQKGDLAFKIYIANQTAEHYADIIDWAGGYGVPVYKDYSVMMDARGNEDIQNLSIALHPIPTIKTVDAMLNGVEIFKLSNSDNLSGPNPGAYEDSPTSTPPSATSSKPNSRRRTAIIFGAAVSGLVVVSVLFFLIFRRRVLKFKEWVSGGGTSKLSPAFSSSTKSMKTQRSSLPFDLCHNFSLAEIIAATKNFDDSFIIGVGGFGNVYKGLFDGGVTRVAIKRLNPSSQQGATEFKTEIEMLSKLRFRHLVSLIGYCNENNEMILVYDYMARGTLRDHLKRSVNPPLSWTQRLEICIGAARGLQYLHTGARHTVIHRDVKTTNILLDEKWVAKVSDFGLSKTGPTISSKGHVSTVVRGSFGYLDPEYCRRMQLTEKSDVYSFGVVLFEVLCARPPLNRSAEPGTLAELARQSHSNGTINEIIDPYLDGKISPDCLKKFVEVAVRCLHEDGIERPSMTDVVWGLEFALQLQESAEEDVKGSQTKKEVNMESPLKGSSIDSSGDLYSVGSELVVNSRILEMATTSSSDEQK</sequence>
<evidence type="ECO:0000256" key="13">
    <source>
        <dbReference type="SAM" id="MobiDB-lite"/>
    </source>
</evidence>
<dbReference type="InterPro" id="IPR024788">
    <property type="entry name" value="Malectin-like_Carb-bd_dom"/>
</dbReference>
<dbReference type="Gene3D" id="1.10.510.10">
    <property type="entry name" value="Transferase(Phosphotransferase) domain 1"/>
    <property type="match status" value="1"/>
</dbReference>
<feature type="region of interest" description="Disordered" evidence="13">
    <location>
        <begin position="983"/>
        <end position="1011"/>
    </location>
</feature>
<dbReference type="Gene3D" id="2.60.120.430">
    <property type="entry name" value="Galactose-binding lectin"/>
    <property type="match status" value="3"/>
</dbReference>
<evidence type="ECO:0000313" key="16">
    <source>
        <dbReference type="EMBL" id="VFU46524.1"/>
    </source>
</evidence>
<feature type="compositionally biased region" description="Low complexity" evidence="13">
    <location>
        <begin position="604"/>
        <end position="617"/>
    </location>
</feature>
<dbReference type="PROSITE" id="PS00107">
    <property type="entry name" value="PROTEIN_KINASE_ATP"/>
    <property type="match status" value="1"/>
</dbReference>
<reference evidence="16" key="1">
    <citation type="submission" date="2019-03" db="EMBL/GenBank/DDBJ databases">
        <authorList>
            <person name="Mank J."/>
            <person name="Almeida P."/>
        </authorList>
    </citation>
    <scope>NUCLEOTIDE SEQUENCE</scope>
    <source>
        <strain evidence="16">78183</strain>
    </source>
</reference>
<evidence type="ECO:0000256" key="4">
    <source>
        <dbReference type="ARBA" id="ARBA00022692"/>
    </source>
</evidence>
<dbReference type="GO" id="GO:0016020">
    <property type="term" value="C:membrane"/>
    <property type="evidence" value="ECO:0007669"/>
    <property type="project" value="UniProtKB-SubCell"/>
</dbReference>
<feature type="binding site" evidence="12">
    <location>
        <position position="731"/>
    </location>
    <ligand>
        <name>ATP</name>
        <dbReference type="ChEBI" id="CHEBI:30616"/>
    </ligand>
</feature>
<feature type="region of interest" description="Disordered" evidence="13">
    <location>
        <begin position="596"/>
        <end position="618"/>
    </location>
</feature>
<protein>
    <recommendedName>
        <fullName evidence="15">Protein kinase domain-containing protein</fullName>
    </recommendedName>
</protein>
<gene>
    <name evidence="16" type="ORF">SVIM_LOCUS295088</name>
</gene>
<dbReference type="AlphaFoldDB" id="A0A6N2M1G5"/>
<evidence type="ECO:0000259" key="15">
    <source>
        <dbReference type="PROSITE" id="PS50011"/>
    </source>
</evidence>
<evidence type="ECO:0000256" key="14">
    <source>
        <dbReference type="SAM" id="Phobius"/>
    </source>
</evidence>
<keyword evidence="6 12" id="KW-0547">Nucleotide-binding</keyword>
<evidence type="ECO:0000256" key="6">
    <source>
        <dbReference type="ARBA" id="ARBA00022741"/>
    </source>
</evidence>
<keyword evidence="3" id="KW-0808">Transferase</keyword>
<dbReference type="PROSITE" id="PS50011">
    <property type="entry name" value="PROTEIN_KINASE_DOM"/>
    <property type="match status" value="1"/>
</dbReference>
<dbReference type="InterPro" id="IPR011009">
    <property type="entry name" value="Kinase-like_dom_sf"/>
</dbReference>